<dbReference type="STRING" id="1817864.A2Z21_03350"/>
<dbReference type="InterPro" id="IPR036249">
    <property type="entry name" value="Thioredoxin-like_sf"/>
</dbReference>
<dbReference type="SUPFAM" id="SSF52833">
    <property type="entry name" value="Thioredoxin-like"/>
    <property type="match status" value="1"/>
</dbReference>
<organism evidence="8 9">
    <name type="scientific">Fraserbacteria sp. (strain RBG_16_55_9)</name>
    <dbReference type="NCBI Taxonomy" id="1817864"/>
    <lineage>
        <taxon>Bacteria</taxon>
        <taxon>Candidatus Fraseribacteriota</taxon>
    </lineage>
</organism>
<dbReference type="InterPro" id="IPR013766">
    <property type="entry name" value="Thioredoxin_domain"/>
</dbReference>
<dbReference type="PANTHER" id="PTHR13887:SF14">
    <property type="entry name" value="DISULFIDE BOND FORMATION PROTEIN D"/>
    <property type="match status" value="1"/>
</dbReference>
<keyword evidence="5" id="KW-0676">Redox-active center</keyword>
<proteinExistence type="inferred from homology"/>
<dbReference type="GO" id="GO:0016491">
    <property type="term" value="F:oxidoreductase activity"/>
    <property type="evidence" value="ECO:0007669"/>
    <property type="project" value="UniProtKB-KW"/>
</dbReference>
<keyword evidence="4" id="KW-1015">Disulfide bond</keyword>
<comment type="caution">
    <text evidence="8">The sequence shown here is derived from an EMBL/GenBank/DDBJ whole genome shotgun (WGS) entry which is preliminary data.</text>
</comment>
<keyword evidence="6" id="KW-0472">Membrane</keyword>
<comment type="similarity">
    <text evidence="1">Belongs to the thioredoxin family. DsbA subfamily.</text>
</comment>
<accession>A0A1F5UPH6</accession>
<dbReference type="CDD" id="cd02972">
    <property type="entry name" value="DsbA_family"/>
    <property type="match status" value="1"/>
</dbReference>
<name>A0A1F5UPH6_FRAXR</name>
<evidence type="ECO:0000313" key="8">
    <source>
        <dbReference type="EMBL" id="OGF53078.1"/>
    </source>
</evidence>
<protein>
    <recommendedName>
        <fullName evidence="7">Thioredoxin domain-containing protein</fullName>
    </recommendedName>
</protein>
<evidence type="ECO:0000256" key="1">
    <source>
        <dbReference type="ARBA" id="ARBA00005791"/>
    </source>
</evidence>
<feature type="domain" description="Thioredoxin" evidence="7">
    <location>
        <begin position="61"/>
        <end position="253"/>
    </location>
</feature>
<dbReference type="Gene3D" id="3.40.30.10">
    <property type="entry name" value="Glutaredoxin"/>
    <property type="match status" value="1"/>
</dbReference>
<keyword evidence="3" id="KW-0560">Oxidoreductase</keyword>
<dbReference type="AlphaFoldDB" id="A0A1F5UPH6"/>
<dbReference type="Proteomes" id="UP000179157">
    <property type="component" value="Unassembled WGS sequence"/>
</dbReference>
<dbReference type="Pfam" id="PF13462">
    <property type="entry name" value="Thioredoxin_4"/>
    <property type="match status" value="1"/>
</dbReference>
<feature type="transmembrane region" description="Helical" evidence="6">
    <location>
        <begin position="15"/>
        <end position="39"/>
    </location>
</feature>
<evidence type="ECO:0000259" key="7">
    <source>
        <dbReference type="PROSITE" id="PS51352"/>
    </source>
</evidence>
<keyword evidence="6" id="KW-0812">Transmembrane</keyword>
<evidence type="ECO:0000256" key="5">
    <source>
        <dbReference type="ARBA" id="ARBA00023284"/>
    </source>
</evidence>
<dbReference type="EMBL" id="MFGX01000119">
    <property type="protein sequence ID" value="OGF53078.1"/>
    <property type="molecule type" value="Genomic_DNA"/>
</dbReference>
<keyword evidence="6" id="KW-1133">Transmembrane helix</keyword>
<evidence type="ECO:0000256" key="4">
    <source>
        <dbReference type="ARBA" id="ARBA00023157"/>
    </source>
</evidence>
<evidence type="ECO:0000313" key="9">
    <source>
        <dbReference type="Proteomes" id="UP000179157"/>
    </source>
</evidence>
<evidence type="ECO:0000256" key="6">
    <source>
        <dbReference type="SAM" id="Phobius"/>
    </source>
</evidence>
<evidence type="ECO:0000256" key="3">
    <source>
        <dbReference type="ARBA" id="ARBA00023002"/>
    </source>
</evidence>
<dbReference type="PROSITE" id="PS51352">
    <property type="entry name" value="THIOREDOXIN_2"/>
    <property type="match status" value="1"/>
</dbReference>
<reference evidence="8 9" key="1">
    <citation type="journal article" date="2016" name="Nat. Commun.">
        <title>Thousands of microbial genomes shed light on interconnected biogeochemical processes in an aquifer system.</title>
        <authorList>
            <person name="Anantharaman K."/>
            <person name="Brown C.T."/>
            <person name="Hug L.A."/>
            <person name="Sharon I."/>
            <person name="Castelle C.J."/>
            <person name="Probst A.J."/>
            <person name="Thomas B.C."/>
            <person name="Singh A."/>
            <person name="Wilkins M.J."/>
            <person name="Karaoz U."/>
            <person name="Brodie E.L."/>
            <person name="Williams K.H."/>
            <person name="Hubbard S.S."/>
            <person name="Banfield J.F."/>
        </authorList>
    </citation>
    <scope>NUCLEOTIDE SEQUENCE [LARGE SCALE GENOMIC DNA]</scope>
    <source>
        <strain evidence="9">RBG_16_55_9</strain>
    </source>
</reference>
<gene>
    <name evidence="8" type="ORF">A2Z21_03350</name>
</gene>
<evidence type="ECO:0000256" key="2">
    <source>
        <dbReference type="ARBA" id="ARBA00022729"/>
    </source>
</evidence>
<dbReference type="PANTHER" id="PTHR13887">
    <property type="entry name" value="GLUTATHIONE S-TRANSFERASE KAPPA"/>
    <property type="match status" value="1"/>
</dbReference>
<keyword evidence="2" id="KW-0732">Signal</keyword>
<sequence length="254" mass="28719">MPKPSDGRVRPKSTVLRYLLAALLAVALYAAGLVSYPLLFSSRESQLQGPLTQLQQQLAQLKELLNPMPRGVEKVNIEVSPDGDPQLGLADAPIALIEFSDFQCPYCKQFNEQTLPQLLKLYVETGRMRFYYRDFPLPFHANAQLAAEAAECANEQAAYWAMQDRLFRNQAEWAENPQAYDLFRLYAEALGLDGTRFAECLVSQRYTDEVNQDYQDGLAYGVNATPTFFINGYKLVGAQSLEVFQWVIETELKP</sequence>
<dbReference type="InterPro" id="IPR012336">
    <property type="entry name" value="Thioredoxin-like_fold"/>
</dbReference>